<reference evidence="1 2" key="1">
    <citation type="journal article" date="2015" name="Sci. Rep.">
        <title>The power of single molecule real-time sequencing technology in the de novo assembly of a eukaryotic genome.</title>
        <authorList>
            <person name="Sakai H."/>
            <person name="Naito K."/>
            <person name="Ogiso-Tanaka E."/>
            <person name="Takahashi Y."/>
            <person name="Iseki K."/>
            <person name="Muto C."/>
            <person name="Satou K."/>
            <person name="Teruya K."/>
            <person name="Shiroma A."/>
            <person name="Shimoji M."/>
            <person name="Hirano T."/>
            <person name="Itoh T."/>
            <person name="Kaga A."/>
            <person name="Tomooka N."/>
        </authorList>
    </citation>
    <scope>NUCLEOTIDE SEQUENCE [LARGE SCALE GENOMIC DNA]</scope>
    <source>
        <strain evidence="2">cv. Shumari</strain>
    </source>
</reference>
<name>A0A0S3SC11_PHAAN</name>
<sequence>MTLISLAPPSCSVGWNSKSRASLFQLHRQAPCYCSHHLPSEQWFWHARVLRKEQWFERANSLRTCLPREFFAEKKQKKLCLCLSPKW</sequence>
<organism evidence="1 2">
    <name type="scientific">Vigna angularis var. angularis</name>
    <dbReference type="NCBI Taxonomy" id="157739"/>
    <lineage>
        <taxon>Eukaryota</taxon>
        <taxon>Viridiplantae</taxon>
        <taxon>Streptophyta</taxon>
        <taxon>Embryophyta</taxon>
        <taxon>Tracheophyta</taxon>
        <taxon>Spermatophyta</taxon>
        <taxon>Magnoliopsida</taxon>
        <taxon>eudicotyledons</taxon>
        <taxon>Gunneridae</taxon>
        <taxon>Pentapetalae</taxon>
        <taxon>rosids</taxon>
        <taxon>fabids</taxon>
        <taxon>Fabales</taxon>
        <taxon>Fabaceae</taxon>
        <taxon>Papilionoideae</taxon>
        <taxon>50 kb inversion clade</taxon>
        <taxon>NPAAA clade</taxon>
        <taxon>indigoferoid/millettioid clade</taxon>
        <taxon>Phaseoleae</taxon>
        <taxon>Vigna</taxon>
    </lineage>
</organism>
<evidence type="ECO:0000313" key="2">
    <source>
        <dbReference type="Proteomes" id="UP000291084"/>
    </source>
</evidence>
<dbReference type="Proteomes" id="UP000291084">
    <property type="component" value="Chromosome 6"/>
</dbReference>
<keyword evidence="2" id="KW-1185">Reference proteome</keyword>
<protein>
    <submittedName>
        <fullName evidence="1">Uncharacterized protein</fullName>
    </submittedName>
</protein>
<accession>A0A0S3SC11</accession>
<dbReference type="EMBL" id="AP015039">
    <property type="protein sequence ID" value="BAT90343.1"/>
    <property type="molecule type" value="Genomic_DNA"/>
</dbReference>
<gene>
    <name evidence="1" type="primary">Vigan.06G156800</name>
    <name evidence="1" type="ORF">VIGAN_06156800</name>
</gene>
<dbReference type="AlphaFoldDB" id="A0A0S3SC11"/>
<evidence type="ECO:0000313" key="1">
    <source>
        <dbReference type="EMBL" id="BAT90343.1"/>
    </source>
</evidence>
<proteinExistence type="predicted"/>